<evidence type="ECO:0000256" key="1">
    <source>
        <dbReference type="ARBA" id="ARBA00001946"/>
    </source>
</evidence>
<dbReference type="EC" id="2.5.1.39" evidence="8"/>
<comment type="similarity">
    <text evidence="3 8">Belongs to the UbiA prenyltransferase family.</text>
</comment>
<dbReference type="GO" id="GO:0006744">
    <property type="term" value="P:ubiquinone biosynthetic process"/>
    <property type="evidence" value="ECO:0007669"/>
    <property type="project" value="UniProtKB-UniRule"/>
</dbReference>
<dbReference type="GO" id="GO:0008299">
    <property type="term" value="P:isoprenoid biosynthetic process"/>
    <property type="evidence" value="ECO:0007669"/>
    <property type="project" value="UniProtKB-UniRule"/>
</dbReference>
<dbReference type="GO" id="GO:0008412">
    <property type="term" value="F:4-hydroxybenzoate polyprenyltransferase activity"/>
    <property type="evidence" value="ECO:0007669"/>
    <property type="project" value="UniProtKB-EC"/>
</dbReference>
<feature type="transmembrane region" description="Helical" evidence="8">
    <location>
        <begin position="50"/>
        <end position="74"/>
    </location>
</feature>
<keyword evidence="8" id="KW-0831">Ubiquinone biosynthesis</keyword>
<dbReference type="InterPro" id="IPR044878">
    <property type="entry name" value="UbiA_sf"/>
</dbReference>
<gene>
    <name evidence="9" type="ORF">BS47DRAFT_1305101</name>
</gene>
<dbReference type="Pfam" id="PF01040">
    <property type="entry name" value="UbiA"/>
    <property type="match status" value="1"/>
</dbReference>
<dbReference type="OrthoDB" id="18170at2759"/>
<evidence type="ECO:0000256" key="8">
    <source>
        <dbReference type="HAMAP-Rule" id="MF_03189"/>
    </source>
</evidence>
<comment type="subcellular location">
    <subcellularLocation>
        <location evidence="2">Membrane</location>
        <topology evidence="2">Multi-pass membrane protein</topology>
    </subcellularLocation>
    <subcellularLocation>
        <location evidence="8">Mitochondrion inner membrane</location>
        <topology evidence="8">Multi-pass membrane protein</topology>
        <orientation evidence="8">Matrix side</orientation>
    </subcellularLocation>
</comment>
<dbReference type="AlphaFoldDB" id="A0A9P6DPQ9"/>
<evidence type="ECO:0000256" key="2">
    <source>
        <dbReference type="ARBA" id="ARBA00004141"/>
    </source>
</evidence>
<evidence type="ECO:0000256" key="6">
    <source>
        <dbReference type="ARBA" id="ARBA00022989"/>
    </source>
</evidence>
<dbReference type="PANTHER" id="PTHR11048">
    <property type="entry name" value="PRENYLTRANSFERASES"/>
    <property type="match status" value="1"/>
</dbReference>
<evidence type="ECO:0000256" key="7">
    <source>
        <dbReference type="ARBA" id="ARBA00023136"/>
    </source>
</evidence>
<feature type="transmembrane region" description="Helical" evidence="8">
    <location>
        <begin position="95"/>
        <end position="114"/>
    </location>
</feature>
<keyword evidence="8" id="KW-0496">Mitochondrion</keyword>
<sequence length="300" mass="32718">MDLPSTPTIPPYALLTRIDKPIGALLLYYPCVWSILMGSHALALPPQETLSYIGLFGVGAFVMRSAGCTINDLWDRDLDKVVERTRERPLANGSITAPQAIIALTAQLSVGLAVLLQLNWYSIALGASSLAVVVIYPLMKRITYWPQFILGLAFNWGALLGWSAVAGAVDWSVCLPLYAGSICWTLVYDTIYAHQDKSDDGAAGIRSTALLFSSYSRPILTCFSTSSLGLITYAGYVNGQGMPFYVGIGASAIQMAHILHETDFDSRESCWAGFTRCGRMGLFISLGLTGDYLWTRFNQD</sequence>
<feature type="transmembrane region" description="Helical" evidence="8">
    <location>
        <begin position="120"/>
        <end position="139"/>
    </location>
</feature>
<keyword evidence="10" id="KW-1185">Reference proteome</keyword>
<dbReference type="Proteomes" id="UP000886523">
    <property type="component" value="Unassembled WGS sequence"/>
</dbReference>
<dbReference type="EMBL" id="MU129106">
    <property type="protein sequence ID" value="KAF9506573.1"/>
    <property type="molecule type" value="Genomic_DNA"/>
</dbReference>
<dbReference type="GO" id="GO:0005743">
    <property type="term" value="C:mitochondrial inner membrane"/>
    <property type="evidence" value="ECO:0007669"/>
    <property type="project" value="UniProtKB-SubCell"/>
</dbReference>
<dbReference type="InterPro" id="IPR000537">
    <property type="entry name" value="UbiA_prenyltransferase"/>
</dbReference>
<evidence type="ECO:0000256" key="5">
    <source>
        <dbReference type="ARBA" id="ARBA00022692"/>
    </source>
</evidence>
<dbReference type="HAMAP" id="MF_01635">
    <property type="entry name" value="UbiA"/>
    <property type="match status" value="1"/>
</dbReference>
<keyword evidence="5 8" id="KW-0812">Transmembrane</keyword>
<keyword evidence="4 8" id="KW-0808">Transferase</keyword>
<keyword evidence="8" id="KW-0414">Isoprene biosynthesis</keyword>
<protein>
    <recommendedName>
        <fullName evidence="8">4-hydroxybenzoate polyprenyltransferase, mitochondrial</fullName>
        <shortName evidence="8">4-HB polyprenyltransferase</shortName>
        <ecNumber evidence="8">2.5.1.39</ecNumber>
    </recommendedName>
    <alternativeName>
        <fullName evidence="8">Para-hydroxybenzoate--polyprenyltransferase</fullName>
        <shortName evidence="8">PHB:PPT</shortName>
        <shortName evidence="8">PHB:polyprenyltransferase</shortName>
    </alternativeName>
</protein>
<keyword evidence="7 8" id="KW-0472">Membrane</keyword>
<feature type="transmembrane region" description="Helical" evidence="8">
    <location>
        <begin position="175"/>
        <end position="194"/>
    </location>
</feature>
<comment type="function">
    <text evidence="8">Catalyzes the prenylation of para-hydroxybenzoate (PHB) with an all-trans polyprenyl group. Mediates the second step in the final reaction sequence of coenzyme Q (CoQ) biosynthesis, which is the condensation of the polyisoprenoid side chain with PHB, generating the first membrane-bound Q intermediate.</text>
</comment>
<dbReference type="InterPro" id="IPR006370">
    <property type="entry name" value="HB_polyprenyltransferase-like"/>
</dbReference>
<dbReference type="FunFam" id="1.10.357.140:FF:000003">
    <property type="entry name" value="4-hydroxybenzoate polyprenyltransferase, mitochondrial"/>
    <property type="match status" value="1"/>
</dbReference>
<keyword evidence="8" id="KW-0999">Mitochondrion inner membrane</keyword>
<comment type="caution">
    <text evidence="9">The sequence shown here is derived from an EMBL/GenBank/DDBJ whole genome shotgun (WGS) entry which is preliminary data.</text>
</comment>
<keyword evidence="6 8" id="KW-1133">Transmembrane helix</keyword>
<dbReference type="InterPro" id="IPR039653">
    <property type="entry name" value="Prenyltransferase"/>
</dbReference>
<evidence type="ECO:0000256" key="3">
    <source>
        <dbReference type="ARBA" id="ARBA00005985"/>
    </source>
</evidence>
<evidence type="ECO:0000313" key="9">
    <source>
        <dbReference type="EMBL" id="KAF9506573.1"/>
    </source>
</evidence>
<name>A0A9P6DPQ9_9AGAM</name>
<proteinExistence type="inferred from homology"/>
<dbReference type="PANTHER" id="PTHR11048:SF28">
    <property type="entry name" value="4-HYDROXYBENZOATE POLYPRENYLTRANSFERASE, MITOCHONDRIAL"/>
    <property type="match status" value="1"/>
</dbReference>
<dbReference type="Gene3D" id="1.10.357.140">
    <property type="entry name" value="UbiA prenyltransferase"/>
    <property type="match status" value="1"/>
</dbReference>
<reference evidence="9" key="1">
    <citation type="journal article" date="2020" name="Nat. Commun.">
        <title>Large-scale genome sequencing of mycorrhizal fungi provides insights into the early evolution of symbiotic traits.</title>
        <authorList>
            <person name="Miyauchi S."/>
            <person name="Kiss E."/>
            <person name="Kuo A."/>
            <person name="Drula E."/>
            <person name="Kohler A."/>
            <person name="Sanchez-Garcia M."/>
            <person name="Morin E."/>
            <person name="Andreopoulos B."/>
            <person name="Barry K.W."/>
            <person name="Bonito G."/>
            <person name="Buee M."/>
            <person name="Carver A."/>
            <person name="Chen C."/>
            <person name="Cichocki N."/>
            <person name="Clum A."/>
            <person name="Culley D."/>
            <person name="Crous P.W."/>
            <person name="Fauchery L."/>
            <person name="Girlanda M."/>
            <person name="Hayes R.D."/>
            <person name="Keri Z."/>
            <person name="LaButti K."/>
            <person name="Lipzen A."/>
            <person name="Lombard V."/>
            <person name="Magnuson J."/>
            <person name="Maillard F."/>
            <person name="Murat C."/>
            <person name="Nolan M."/>
            <person name="Ohm R.A."/>
            <person name="Pangilinan J."/>
            <person name="Pereira M.F."/>
            <person name="Perotto S."/>
            <person name="Peter M."/>
            <person name="Pfister S."/>
            <person name="Riley R."/>
            <person name="Sitrit Y."/>
            <person name="Stielow J.B."/>
            <person name="Szollosi G."/>
            <person name="Zifcakova L."/>
            <person name="Stursova M."/>
            <person name="Spatafora J.W."/>
            <person name="Tedersoo L."/>
            <person name="Vaario L.M."/>
            <person name="Yamada A."/>
            <person name="Yan M."/>
            <person name="Wang P."/>
            <person name="Xu J."/>
            <person name="Bruns T."/>
            <person name="Baldrian P."/>
            <person name="Vilgalys R."/>
            <person name="Dunand C."/>
            <person name="Henrissat B."/>
            <person name="Grigoriev I.V."/>
            <person name="Hibbett D."/>
            <person name="Nagy L.G."/>
            <person name="Martin F.M."/>
        </authorList>
    </citation>
    <scope>NUCLEOTIDE SEQUENCE</scope>
    <source>
        <strain evidence="9">UP504</strain>
    </source>
</reference>
<accession>A0A9P6DPQ9</accession>
<comment type="cofactor">
    <cofactor evidence="1 8">
        <name>Mg(2+)</name>
        <dbReference type="ChEBI" id="CHEBI:18420"/>
    </cofactor>
</comment>
<feature type="transmembrane region" description="Helical" evidence="8">
    <location>
        <begin position="215"/>
        <end position="236"/>
    </location>
</feature>
<dbReference type="NCBIfam" id="TIGR01474">
    <property type="entry name" value="ubiA_proteo"/>
    <property type="match status" value="1"/>
</dbReference>
<dbReference type="InterPro" id="IPR030470">
    <property type="entry name" value="UbiA_prenylTrfase_CS"/>
</dbReference>
<dbReference type="CDD" id="cd13959">
    <property type="entry name" value="PT_UbiA_COQ2"/>
    <property type="match status" value="1"/>
</dbReference>
<feature type="transmembrane region" description="Helical" evidence="8">
    <location>
        <begin position="148"/>
        <end position="169"/>
    </location>
</feature>
<evidence type="ECO:0000313" key="10">
    <source>
        <dbReference type="Proteomes" id="UP000886523"/>
    </source>
</evidence>
<comment type="pathway">
    <text evidence="8">Cofactor biosynthesis; ubiquinone biosynthesis.</text>
</comment>
<feature type="transmembrane region" description="Helical" evidence="8">
    <location>
        <begin position="25"/>
        <end position="44"/>
    </location>
</feature>
<dbReference type="PROSITE" id="PS00943">
    <property type="entry name" value="UBIA"/>
    <property type="match status" value="1"/>
</dbReference>
<comment type="catalytic activity">
    <reaction evidence="8">
        <text>an all-trans-polyprenyl diphosphate + 4-hydroxybenzoate = a 4-hydroxy-3-(all-trans-polyprenyl)benzoate + diphosphate</text>
        <dbReference type="Rhea" id="RHEA:44504"/>
        <dbReference type="Rhea" id="RHEA-COMP:9514"/>
        <dbReference type="Rhea" id="RHEA-COMP:9564"/>
        <dbReference type="ChEBI" id="CHEBI:17879"/>
        <dbReference type="ChEBI" id="CHEBI:33019"/>
        <dbReference type="ChEBI" id="CHEBI:58914"/>
        <dbReference type="ChEBI" id="CHEBI:78396"/>
        <dbReference type="EC" id="2.5.1.39"/>
    </reaction>
</comment>
<organism evidence="9 10">
    <name type="scientific">Hydnum rufescens UP504</name>
    <dbReference type="NCBI Taxonomy" id="1448309"/>
    <lineage>
        <taxon>Eukaryota</taxon>
        <taxon>Fungi</taxon>
        <taxon>Dikarya</taxon>
        <taxon>Basidiomycota</taxon>
        <taxon>Agaricomycotina</taxon>
        <taxon>Agaricomycetes</taxon>
        <taxon>Cantharellales</taxon>
        <taxon>Hydnaceae</taxon>
        <taxon>Hydnum</taxon>
    </lineage>
</organism>
<evidence type="ECO:0000256" key="4">
    <source>
        <dbReference type="ARBA" id="ARBA00022679"/>
    </source>
</evidence>